<dbReference type="SUPFAM" id="SSF54791">
    <property type="entry name" value="Eukaryotic type KH-domain (KH-domain type I)"/>
    <property type="match status" value="3"/>
</dbReference>
<keyword evidence="2" id="KW-0694">RNA-binding</keyword>
<evidence type="ECO:0000256" key="2">
    <source>
        <dbReference type="PROSITE-ProRule" id="PRU00117"/>
    </source>
</evidence>
<name>A0A8J5F116_ZINOF</name>
<protein>
    <recommendedName>
        <fullName evidence="4">K Homology domain-containing protein</fullName>
    </recommendedName>
</protein>
<feature type="domain" description="K Homology" evidence="4">
    <location>
        <begin position="391"/>
        <end position="476"/>
    </location>
</feature>
<dbReference type="PANTHER" id="PTHR10288">
    <property type="entry name" value="KH DOMAIN CONTAINING RNA BINDING PROTEIN"/>
    <property type="match status" value="1"/>
</dbReference>
<evidence type="ECO:0000259" key="4">
    <source>
        <dbReference type="SMART" id="SM00322"/>
    </source>
</evidence>
<feature type="domain" description="K Homology" evidence="4">
    <location>
        <begin position="578"/>
        <end position="645"/>
    </location>
</feature>
<dbReference type="InterPro" id="IPR004088">
    <property type="entry name" value="KH_dom_type_1"/>
</dbReference>
<dbReference type="CDD" id="cd22459">
    <property type="entry name" value="KH-I_PEPPER_rpt1_like"/>
    <property type="match status" value="1"/>
</dbReference>
<dbReference type="Gene3D" id="3.30.310.210">
    <property type="match status" value="1"/>
</dbReference>
<dbReference type="GO" id="GO:0003723">
    <property type="term" value="F:RNA binding"/>
    <property type="evidence" value="ECO:0007669"/>
    <property type="project" value="UniProtKB-UniRule"/>
</dbReference>
<keyword evidence="6" id="KW-1185">Reference proteome</keyword>
<evidence type="ECO:0000313" key="6">
    <source>
        <dbReference type="Proteomes" id="UP000734854"/>
    </source>
</evidence>
<dbReference type="EMBL" id="JACMSC010000017">
    <property type="protein sequence ID" value="KAG6478941.1"/>
    <property type="molecule type" value="Genomic_DNA"/>
</dbReference>
<dbReference type="Proteomes" id="UP000734854">
    <property type="component" value="Unassembled WGS sequence"/>
</dbReference>
<dbReference type="CDD" id="cd22460">
    <property type="entry name" value="KH-I_PEPPER_rpt2_like"/>
    <property type="match status" value="1"/>
</dbReference>
<dbReference type="CDD" id="cd22461">
    <property type="entry name" value="KH-I_PEPPER_like_rpt3"/>
    <property type="match status" value="1"/>
</dbReference>
<feature type="domain" description="K Homology" evidence="4">
    <location>
        <begin position="299"/>
        <end position="372"/>
    </location>
</feature>
<dbReference type="InterPro" id="IPR004087">
    <property type="entry name" value="KH_dom"/>
</dbReference>
<dbReference type="Gene3D" id="3.30.1370.10">
    <property type="entry name" value="K Homology domain, type 1"/>
    <property type="match status" value="1"/>
</dbReference>
<accession>A0A8J5F116</accession>
<proteinExistence type="predicted"/>
<evidence type="ECO:0000256" key="3">
    <source>
        <dbReference type="SAM" id="MobiDB-lite"/>
    </source>
</evidence>
<sequence>MLEAQIKDEEGVFALKEEGKEGLYRLGAAGGFLRERADGGATPPDVRASDDKASSSLVSMDEVSCGREFMIGFWWFNCSLAMGFDLSLSGKDLGKLVLGCGVHVLALTLASPLLDSFLCNVVHYLELDSWMCFVTRDEILGFLLFLLEYSELGHALSKQIDVVFILLGLVRHARVRCYLGLTEMSFGCWLPLAKMILEYELYFRCPKLIDMRFGMLLRPSTIHTPKSSLPKATTDQMTSLPILDSASLLHVSYLMDELVEHTVEEETSGDVGNSHDMKQEQDMQIEAESGEKRWPGWPGESVFRILIPSNKVGSLIGRKGEFIKKMCEESKARIKILDGPPGAPERTVMISAKEEPDASVSPAMDGLLRVHKRIIDGLDGESGLAPSAAGNTLPTRLLVAATQAGSLIGKHGATIKSIQESCSSIVRVVELLFAKLSWIYADNLPPVALPDDRVVEIQGEPIGMHKAVELIAAHLRKFLVDRSVLPLFEKRPLPNMHMEQNMPPPQPWGHSQGLPPGAGSAYGGNPQFMSSRPHDSFYPPDLPPLEKQPHHGISMYGQNAPTAGVHSGANQQPQSMISQITQHMQILLSYADAVIGEAGSNISYIRRASGATITIQETRGVPGEMTVEISGTATQVQTAQQLIQA</sequence>
<dbReference type="Pfam" id="PF00013">
    <property type="entry name" value="KH_1"/>
    <property type="match status" value="3"/>
</dbReference>
<keyword evidence="1" id="KW-0677">Repeat</keyword>
<organism evidence="5 6">
    <name type="scientific">Zingiber officinale</name>
    <name type="common">Ginger</name>
    <name type="synonym">Amomum zingiber</name>
    <dbReference type="NCBI Taxonomy" id="94328"/>
    <lineage>
        <taxon>Eukaryota</taxon>
        <taxon>Viridiplantae</taxon>
        <taxon>Streptophyta</taxon>
        <taxon>Embryophyta</taxon>
        <taxon>Tracheophyta</taxon>
        <taxon>Spermatophyta</taxon>
        <taxon>Magnoliopsida</taxon>
        <taxon>Liliopsida</taxon>
        <taxon>Zingiberales</taxon>
        <taxon>Zingiberaceae</taxon>
        <taxon>Zingiber</taxon>
    </lineage>
</organism>
<reference evidence="5 6" key="1">
    <citation type="submission" date="2020-08" db="EMBL/GenBank/DDBJ databases">
        <title>Plant Genome Project.</title>
        <authorList>
            <person name="Zhang R.-G."/>
        </authorList>
    </citation>
    <scope>NUCLEOTIDE SEQUENCE [LARGE SCALE GENOMIC DNA]</scope>
    <source>
        <tissue evidence="5">Rhizome</tissue>
    </source>
</reference>
<gene>
    <name evidence="5" type="ORF">ZIOFF_062389</name>
</gene>
<feature type="region of interest" description="Disordered" evidence="3">
    <location>
        <begin position="505"/>
        <end position="524"/>
    </location>
</feature>
<dbReference type="PROSITE" id="PS50084">
    <property type="entry name" value="KH_TYPE_1"/>
    <property type="match status" value="3"/>
</dbReference>
<dbReference type="SMART" id="SM00322">
    <property type="entry name" value="KH"/>
    <property type="match status" value="3"/>
</dbReference>
<comment type="caution">
    <text evidence="5">The sequence shown here is derived from an EMBL/GenBank/DDBJ whole genome shotgun (WGS) entry which is preliminary data.</text>
</comment>
<evidence type="ECO:0000313" key="5">
    <source>
        <dbReference type="EMBL" id="KAG6478941.1"/>
    </source>
</evidence>
<evidence type="ECO:0000256" key="1">
    <source>
        <dbReference type="ARBA" id="ARBA00022737"/>
    </source>
</evidence>
<dbReference type="InterPro" id="IPR036612">
    <property type="entry name" value="KH_dom_type_1_sf"/>
</dbReference>
<dbReference type="AlphaFoldDB" id="A0A8J5F116"/>